<evidence type="ECO:0000259" key="1">
    <source>
        <dbReference type="Pfam" id="PF01261"/>
    </source>
</evidence>
<evidence type="ECO:0000313" key="2">
    <source>
        <dbReference type="EMBL" id="HEM66286.1"/>
    </source>
</evidence>
<keyword evidence="2" id="KW-0413">Isomerase</keyword>
<comment type="caution">
    <text evidence="2">The sequence shown here is derived from an EMBL/GenBank/DDBJ whole genome shotgun (WGS) entry which is preliminary data.</text>
</comment>
<dbReference type="GO" id="GO:0016853">
    <property type="term" value="F:isomerase activity"/>
    <property type="evidence" value="ECO:0007669"/>
    <property type="project" value="UniProtKB-KW"/>
</dbReference>
<dbReference type="Pfam" id="PF01261">
    <property type="entry name" value="AP_endonuc_2"/>
    <property type="match status" value="1"/>
</dbReference>
<protein>
    <submittedName>
        <fullName evidence="2">Sugar phosphate isomerase/epimerase</fullName>
    </submittedName>
</protein>
<sequence length="301" mass="34606">MAKVMLGLNLSWAVKRWPMPEDWAEIASKLDVKYIQFSFDLVDPRSTPTAVEHMVNLIQDALKRYGLTIHSTFTGLAAYSYNQLAHPDPVMRYDALEWFMRAIDFTARIGVKATGTIIAVKSVKDYSNPTRKDYINSVVFDLVNALRRYAQAKGLQMILWEPLPVPREFPWTMKETEEVLEKANQGLGVPVLLNLDLGHQCTLQGIEADPYEWLRRFAPKSPAIHIQQTDGKGDRHWPFTEHYNKIGIIKPDKVVESIDTSGAKEVYLFLEYIPPFEYPDDLVLKDVEESIKYLKQYIPTK</sequence>
<dbReference type="InterPro" id="IPR036237">
    <property type="entry name" value="Xyl_isomerase-like_sf"/>
</dbReference>
<name>A0A7J2U0T3_9CREN</name>
<accession>A0A7J2U0T3</accession>
<feature type="domain" description="Xylose isomerase-like TIM barrel" evidence="1">
    <location>
        <begin position="25"/>
        <end position="282"/>
    </location>
</feature>
<dbReference type="EMBL" id="DSEU01000008">
    <property type="protein sequence ID" value="HEM66286.1"/>
    <property type="molecule type" value="Genomic_DNA"/>
</dbReference>
<gene>
    <name evidence="2" type="ORF">ENO26_01745</name>
</gene>
<proteinExistence type="predicted"/>
<dbReference type="Gene3D" id="3.20.20.150">
    <property type="entry name" value="Divalent-metal-dependent TIM barrel enzymes"/>
    <property type="match status" value="1"/>
</dbReference>
<reference evidence="2" key="1">
    <citation type="journal article" date="2020" name="mSystems">
        <title>Genome- and Community-Level Interaction Insights into Carbon Utilization and Element Cycling Functions of Hydrothermarchaeota in Hydrothermal Sediment.</title>
        <authorList>
            <person name="Zhou Z."/>
            <person name="Liu Y."/>
            <person name="Xu W."/>
            <person name="Pan J."/>
            <person name="Luo Z.H."/>
            <person name="Li M."/>
        </authorList>
    </citation>
    <scope>NUCLEOTIDE SEQUENCE [LARGE SCALE GENOMIC DNA]</scope>
    <source>
        <strain evidence="2">SpSt-125</strain>
    </source>
</reference>
<dbReference type="SUPFAM" id="SSF51658">
    <property type="entry name" value="Xylose isomerase-like"/>
    <property type="match status" value="1"/>
</dbReference>
<dbReference type="InterPro" id="IPR013022">
    <property type="entry name" value="Xyl_isomerase-like_TIM-brl"/>
</dbReference>
<organism evidence="2">
    <name type="scientific">Ignisphaera aggregans</name>
    <dbReference type="NCBI Taxonomy" id="334771"/>
    <lineage>
        <taxon>Archaea</taxon>
        <taxon>Thermoproteota</taxon>
        <taxon>Thermoprotei</taxon>
        <taxon>Desulfurococcales</taxon>
        <taxon>Desulfurococcaceae</taxon>
        <taxon>Ignisphaera</taxon>
    </lineage>
</organism>
<dbReference type="AlphaFoldDB" id="A0A7J2U0T3"/>